<dbReference type="AlphaFoldDB" id="A0A5J4LDH8"/>
<evidence type="ECO:0000313" key="3">
    <source>
        <dbReference type="Proteomes" id="UP000325598"/>
    </source>
</evidence>
<dbReference type="InterPro" id="IPR043129">
    <property type="entry name" value="ATPase_NBD"/>
</dbReference>
<dbReference type="Proteomes" id="UP000325598">
    <property type="component" value="Unassembled WGS sequence"/>
</dbReference>
<dbReference type="PANTHER" id="PTHR43190:SF3">
    <property type="entry name" value="N-ACETYL-D-GLUCOSAMINE KINASE"/>
    <property type="match status" value="1"/>
</dbReference>
<sequence>MGLTGRALAVDAGNSKTDVALVAADGEVLGTARGGGFRPPVAGVGPAVDVLAPLVRSVLAGAGHTGPVDRLSAFLANADLPVEEAALTAEIAGRGWARTVHVRNDTFALLRAGLPDDGERVGVAVVCGAGINCAGTGRAGATARFPALGRLSGDWGGGAFLADEALWCAARAEDGRGAPTGLATALPAHFGLTTVAELTEALHLRSLPGHRRHELTPLLFAVADSGDAVARALVARQAEEIALLAGVALDRLGLLGAPVPVVLGGGVLAARHPLLDDQVTRLLAERAPGARPLVVTAPPVLGAALDTLDRAGAEPGAYRRLRRAWE</sequence>
<name>A0A5J4LDH8_9ACTN</name>
<organism evidence="2 3">
    <name type="scientific">Streptomyces angustmyceticus</name>
    <dbReference type="NCBI Taxonomy" id="285578"/>
    <lineage>
        <taxon>Bacteria</taxon>
        <taxon>Bacillati</taxon>
        <taxon>Actinomycetota</taxon>
        <taxon>Actinomycetes</taxon>
        <taxon>Kitasatosporales</taxon>
        <taxon>Streptomycetaceae</taxon>
        <taxon>Streptomyces</taxon>
    </lineage>
</organism>
<gene>
    <name evidence="2" type="ORF">San01_20470</name>
</gene>
<dbReference type="OrthoDB" id="5524856at2"/>
<feature type="domain" description="ATPase BadF/BadG/BcrA/BcrD type" evidence="1">
    <location>
        <begin position="10"/>
        <end position="305"/>
    </location>
</feature>
<proteinExistence type="predicted"/>
<dbReference type="GO" id="GO:0016301">
    <property type="term" value="F:kinase activity"/>
    <property type="evidence" value="ECO:0007669"/>
    <property type="project" value="UniProtKB-KW"/>
</dbReference>
<dbReference type="PANTHER" id="PTHR43190">
    <property type="entry name" value="N-ACETYL-D-GLUCOSAMINE KINASE"/>
    <property type="match status" value="1"/>
</dbReference>
<keyword evidence="2" id="KW-0808">Transferase</keyword>
<evidence type="ECO:0000259" key="1">
    <source>
        <dbReference type="Pfam" id="PF01869"/>
    </source>
</evidence>
<dbReference type="InterPro" id="IPR052519">
    <property type="entry name" value="Euk-type_GlcNAc_Kinase"/>
</dbReference>
<comment type="caution">
    <text evidence="2">The sequence shown here is derived from an EMBL/GenBank/DDBJ whole genome shotgun (WGS) entry which is preliminary data.</text>
</comment>
<reference evidence="2 3" key="1">
    <citation type="submission" date="2019-10" db="EMBL/GenBank/DDBJ databases">
        <title>Whole genome shotgun sequence of Streptomyces angustmyceticus NBRC 3934.</title>
        <authorList>
            <person name="Hosoyama A."/>
            <person name="Ichikawa N."/>
            <person name="Kimura A."/>
            <person name="Kitahashi Y."/>
            <person name="Komaki H."/>
            <person name="Uohara A."/>
        </authorList>
    </citation>
    <scope>NUCLEOTIDE SEQUENCE [LARGE SCALE GENOMIC DNA]</scope>
    <source>
        <strain evidence="2 3">NBRC 3934</strain>
    </source>
</reference>
<dbReference type="RefSeq" id="WP_086719109.1">
    <property type="nucleotide sequence ID" value="NZ_BLAG01000006.1"/>
</dbReference>
<protein>
    <submittedName>
        <fullName evidence="2">Kinase</fullName>
    </submittedName>
</protein>
<dbReference type="EMBL" id="BLAG01000006">
    <property type="protein sequence ID" value="GES29560.1"/>
    <property type="molecule type" value="Genomic_DNA"/>
</dbReference>
<keyword evidence="2" id="KW-0418">Kinase</keyword>
<dbReference type="GeneID" id="96753896"/>
<dbReference type="Pfam" id="PF01869">
    <property type="entry name" value="BcrAD_BadFG"/>
    <property type="match status" value="1"/>
</dbReference>
<dbReference type="SUPFAM" id="SSF53067">
    <property type="entry name" value="Actin-like ATPase domain"/>
    <property type="match status" value="2"/>
</dbReference>
<dbReference type="Gene3D" id="3.30.420.40">
    <property type="match status" value="2"/>
</dbReference>
<evidence type="ECO:0000313" key="2">
    <source>
        <dbReference type="EMBL" id="GES29560.1"/>
    </source>
</evidence>
<keyword evidence="3" id="KW-1185">Reference proteome</keyword>
<accession>A0A5J4LDH8</accession>
<dbReference type="InterPro" id="IPR002731">
    <property type="entry name" value="ATPase_BadF"/>
</dbReference>